<protein>
    <submittedName>
        <fullName evidence="1">Uncharacterized protein</fullName>
    </submittedName>
</protein>
<dbReference type="EMBL" id="RAPY01000001">
    <property type="protein sequence ID" value="RKE55371.1"/>
    <property type="molecule type" value="Genomic_DNA"/>
</dbReference>
<accession>A0A420BF81</accession>
<dbReference type="RefSeq" id="WP_120257159.1">
    <property type="nucleotide sequence ID" value="NZ_RAPY01000001.1"/>
</dbReference>
<dbReference type="Proteomes" id="UP000286246">
    <property type="component" value="Unassembled WGS sequence"/>
</dbReference>
<organism evidence="1 2">
    <name type="scientific">Sphingobacterium detergens</name>
    <dbReference type="NCBI Taxonomy" id="1145106"/>
    <lineage>
        <taxon>Bacteria</taxon>
        <taxon>Pseudomonadati</taxon>
        <taxon>Bacteroidota</taxon>
        <taxon>Sphingobacteriia</taxon>
        <taxon>Sphingobacteriales</taxon>
        <taxon>Sphingobacteriaceae</taxon>
        <taxon>Sphingobacterium</taxon>
    </lineage>
</organism>
<proteinExistence type="predicted"/>
<keyword evidence="2" id="KW-1185">Reference proteome</keyword>
<name>A0A420BF81_SPHD1</name>
<dbReference type="AlphaFoldDB" id="A0A420BF81"/>
<dbReference type="OrthoDB" id="713660at2"/>
<evidence type="ECO:0000313" key="2">
    <source>
        <dbReference type="Proteomes" id="UP000286246"/>
    </source>
</evidence>
<evidence type="ECO:0000313" key="1">
    <source>
        <dbReference type="EMBL" id="RKE55371.1"/>
    </source>
</evidence>
<sequence length="133" mass="15255">MKRTFDQADVNDLQQKVLALPYVERLVIIDFVMSDLVGFMLNYFELRLSQIQYLNTMSLALKTELSIGIAESWNNDLAVDFQKESSSVDEEEDTPKDIILSRYNSSSTPPVANSLLPTGYFSIRIVYRNTAYR</sequence>
<gene>
    <name evidence="1" type="ORF">DFQ12_0202</name>
</gene>
<comment type="caution">
    <text evidence="1">The sequence shown here is derived from an EMBL/GenBank/DDBJ whole genome shotgun (WGS) entry which is preliminary data.</text>
</comment>
<reference evidence="1 2" key="1">
    <citation type="submission" date="2018-09" db="EMBL/GenBank/DDBJ databases">
        <title>Genomic Encyclopedia of Type Strains, Phase III (KMG-III): the genomes of soil and plant-associated and newly described type strains.</title>
        <authorList>
            <person name="Whitman W."/>
        </authorList>
    </citation>
    <scope>NUCLEOTIDE SEQUENCE [LARGE SCALE GENOMIC DNA]</scope>
    <source>
        <strain evidence="1 2">CECT 7938</strain>
    </source>
</reference>